<protein>
    <submittedName>
        <fullName evidence="1">Uncharacterized protein</fullName>
    </submittedName>
</protein>
<dbReference type="Proteomes" id="UP000324222">
    <property type="component" value="Unassembled WGS sequence"/>
</dbReference>
<accession>A0A5B7JLX9</accession>
<organism evidence="1 2">
    <name type="scientific">Portunus trituberculatus</name>
    <name type="common">Swimming crab</name>
    <name type="synonym">Neptunus trituberculatus</name>
    <dbReference type="NCBI Taxonomy" id="210409"/>
    <lineage>
        <taxon>Eukaryota</taxon>
        <taxon>Metazoa</taxon>
        <taxon>Ecdysozoa</taxon>
        <taxon>Arthropoda</taxon>
        <taxon>Crustacea</taxon>
        <taxon>Multicrustacea</taxon>
        <taxon>Malacostraca</taxon>
        <taxon>Eumalacostraca</taxon>
        <taxon>Eucarida</taxon>
        <taxon>Decapoda</taxon>
        <taxon>Pleocyemata</taxon>
        <taxon>Brachyura</taxon>
        <taxon>Eubrachyura</taxon>
        <taxon>Portunoidea</taxon>
        <taxon>Portunidae</taxon>
        <taxon>Portuninae</taxon>
        <taxon>Portunus</taxon>
    </lineage>
</organism>
<reference evidence="1 2" key="1">
    <citation type="submission" date="2019-05" db="EMBL/GenBank/DDBJ databases">
        <title>Another draft genome of Portunus trituberculatus and its Hox gene families provides insights of decapod evolution.</title>
        <authorList>
            <person name="Jeong J.-H."/>
            <person name="Song I."/>
            <person name="Kim S."/>
            <person name="Choi T."/>
            <person name="Kim D."/>
            <person name="Ryu S."/>
            <person name="Kim W."/>
        </authorList>
    </citation>
    <scope>NUCLEOTIDE SEQUENCE [LARGE SCALE GENOMIC DNA]</scope>
    <source>
        <tissue evidence="1">Muscle</tissue>
    </source>
</reference>
<comment type="caution">
    <text evidence="1">The sequence shown here is derived from an EMBL/GenBank/DDBJ whole genome shotgun (WGS) entry which is preliminary data.</text>
</comment>
<dbReference type="AlphaFoldDB" id="A0A5B7JLX9"/>
<dbReference type="EMBL" id="VSRR010097249">
    <property type="protein sequence ID" value="MPC94098.1"/>
    <property type="molecule type" value="Genomic_DNA"/>
</dbReference>
<sequence length="127" mass="13141">MMVTAAAAAAARGESGGEAVWCTVPQGAAAIGMPGRRCAALGGLFTRPPNQTQTKIAILQPKPNKDSVSQALCVFEDANPADAIIGRLSHGSCPAALTPPRHAPCRRLHAAQARLILQETSAPHDLE</sequence>
<keyword evidence="2" id="KW-1185">Reference proteome</keyword>
<name>A0A5B7JLX9_PORTR</name>
<gene>
    <name evidence="1" type="ORF">E2C01_089250</name>
</gene>
<proteinExistence type="predicted"/>
<evidence type="ECO:0000313" key="2">
    <source>
        <dbReference type="Proteomes" id="UP000324222"/>
    </source>
</evidence>
<evidence type="ECO:0000313" key="1">
    <source>
        <dbReference type="EMBL" id="MPC94098.1"/>
    </source>
</evidence>